<dbReference type="AlphaFoldDB" id="A0A060QFW3"/>
<name>A0A060QFW3_9PROT</name>
<reference evidence="2 3" key="1">
    <citation type="journal article" date="2014" name="Genome Biol. Evol.">
        <title>Acetic acid bacteria genomes reveal functional traits for adaptation to life in insect guts.</title>
        <authorList>
            <person name="Chouaia B."/>
            <person name="Gaiarsa S."/>
            <person name="Crotti E."/>
            <person name="Comandatore F."/>
            <person name="Degli Esposti M."/>
            <person name="Ricci I."/>
            <person name="Alma A."/>
            <person name="Favia G."/>
            <person name="Bandi C."/>
            <person name="Daffonchio D."/>
        </authorList>
    </citation>
    <scope>NUCLEOTIDE SEQUENCE [LARGE SCALE GENOMIC DNA]</scope>
    <source>
        <strain evidence="2 3">SF2.1</strain>
    </source>
</reference>
<dbReference type="EMBL" id="CBLX010000012">
    <property type="protein sequence ID" value="CDG39825.1"/>
    <property type="molecule type" value="Genomic_DNA"/>
</dbReference>
<organism evidence="2 3">
    <name type="scientific">Asaia bogorensis</name>
    <dbReference type="NCBI Taxonomy" id="91915"/>
    <lineage>
        <taxon>Bacteria</taxon>
        <taxon>Pseudomonadati</taxon>
        <taxon>Pseudomonadota</taxon>
        <taxon>Alphaproteobacteria</taxon>
        <taxon>Acetobacterales</taxon>
        <taxon>Acetobacteraceae</taxon>
        <taxon>Asaia</taxon>
    </lineage>
</organism>
<proteinExistence type="predicted"/>
<evidence type="ECO:0000313" key="2">
    <source>
        <dbReference type="EMBL" id="CDG39825.1"/>
    </source>
</evidence>
<evidence type="ECO:0000256" key="1">
    <source>
        <dbReference type="SAM" id="MobiDB-lite"/>
    </source>
</evidence>
<reference evidence="2 3" key="2">
    <citation type="journal article" date="2014" name="PLoS ONE">
        <title>Evolution of mitochondria reconstructed from the energy metabolism of living bacteria.</title>
        <authorList>
            <person name="Degli Esposti M."/>
            <person name="Chouaia B."/>
            <person name="Comandatore F."/>
            <person name="Crotti E."/>
            <person name="Sassera D."/>
            <person name="Lievens P.M."/>
            <person name="Daffonchio D."/>
            <person name="Bandi C."/>
        </authorList>
    </citation>
    <scope>NUCLEOTIDE SEQUENCE [LARGE SCALE GENOMIC DNA]</scope>
    <source>
        <strain evidence="2 3">SF2.1</strain>
    </source>
</reference>
<dbReference type="Proteomes" id="UP000027583">
    <property type="component" value="Unassembled WGS sequence"/>
</dbReference>
<evidence type="ECO:0000313" key="3">
    <source>
        <dbReference type="Proteomes" id="UP000027583"/>
    </source>
</evidence>
<sequence>MAGSIGVTVAKPEGAGVRISVAGETSGLQTMRPRRAGSSGAWTKAQPPAFGERRALCGGVRCPAGDASLQAGILATVRRVAAQELDGETGTVQSADTVAYFL</sequence>
<comment type="caution">
    <text evidence="2">The sequence shown here is derived from an EMBL/GenBank/DDBJ whole genome shotgun (WGS) entry which is preliminary data.</text>
</comment>
<protein>
    <submittedName>
        <fullName evidence="2">Uncharacterized protein</fullName>
    </submittedName>
</protein>
<gene>
    <name evidence="2" type="ORF">ASAP_1780</name>
</gene>
<feature type="region of interest" description="Disordered" evidence="1">
    <location>
        <begin position="24"/>
        <end position="46"/>
    </location>
</feature>
<accession>A0A060QFW3</accession>